<evidence type="ECO:0000313" key="3">
    <source>
        <dbReference type="EMBL" id="BDD86198.1"/>
    </source>
</evidence>
<keyword evidence="2" id="KW-0812">Transmembrane</keyword>
<dbReference type="RefSeq" id="WP_284153292.1">
    <property type="nucleotide sequence ID" value="NZ_AP025516.1"/>
</dbReference>
<organism evidence="3 4">
    <name type="scientific">Desulfofustis limnaeus</name>
    <dbReference type="NCBI Taxonomy" id="2740163"/>
    <lineage>
        <taxon>Bacteria</taxon>
        <taxon>Pseudomonadati</taxon>
        <taxon>Thermodesulfobacteriota</taxon>
        <taxon>Desulfobulbia</taxon>
        <taxon>Desulfobulbales</taxon>
        <taxon>Desulfocapsaceae</taxon>
        <taxon>Desulfofustis</taxon>
    </lineage>
</organism>
<keyword evidence="2" id="KW-0472">Membrane</keyword>
<name>A0ABM7W5J3_9BACT</name>
<keyword evidence="1" id="KW-0802">TPR repeat</keyword>
<keyword evidence="4" id="KW-1185">Reference proteome</keyword>
<feature type="transmembrane region" description="Helical" evidence="2">
    <location>
        <begin position="55"/>
        <end position="79"/>
    </location>
</feature>
<accession>A0ABM7W5J3</accession>
<evidence type="ECO:0000256" key="1">
    <source>
        <dbReference type="PROSITE-ProRule" id="PRU00339"/>
    </source>
</evidence>
<dbReference type="Pfam" id="PF13432">
    <property type="entry name" value="TPR_16"/>
    <property type="match status" value="1"/>
</dbReference>
<proteinExistence type="predicted"/>
<dbReference type="Proteomes" id="UP000830055">
    <property type="component" value="Chromosome"/>
</dbReference>
<reference evidence="3 4" key="1">
    <citation type="submission" date="2022-01" db="EMBL/GenBank/DDBJ databases">
        <title>Desulfofustis limnae sp. nov., a novel mesophilic sulfate-reducing bacterium isolated from marsh soil.</title>
        <authorList>
            <person name="Watanabe M."/>
            <person name="Takahashi A."/>
            <person name="Kojima H."/>
            <person name="Fukui M."/>
        </authorList>
    </citation>
    <scope>NUCLEOTIDE SEQUENCE [LARGE SCALE GENOMIC DNA]</scope>
    <source>
        <strain evidence="3 4">PPLL</strain>
    </source>
</reference>
<evidence type="ECO:0000313" key="4">
    <source>
        <dbReference type="Proteomes" id="UP000830055"/>
    </source>
</evidence>
<dbReference type="InterPro" id="IPR019734">
    <property type="entry name" value="TPR_rpt"/>
</dbReference>
<dbReference type="SUPFAM" id="SSF48452">
    <property type="entry name" value="TPR-like"/>
    <property type="match status" value="1"/>
</dbReference>
<sequence length="373" mass="41662">MTHKQPFEETHHQLIEQLQQLPLHQPPPGLGTEILARIRQRPAGRRLRLTRLFSAPAVLTFRPAVTVCLAAMLIGAFVLGRFSTRITDADPLQLADAEAAYLAGRELLAAEKRTDALALLRHAARLSPENPEFALWEGIAHWTNDQPDQERASYLRGLRVAPDSLPLLVNLGHHHLSNGDYQQALDSYAKVLTITPEEPAAWYNSGLIYRQLGQKEQEIAAWKNYLHRQRLGIKALRAVERLNGAGDFSYRAYWIGTQRVIVHAQALLAAEPLAADLQHEAAMLAAMLTDNQALTLTITTFCSGDANRARHRALLFKRLIAETATSPVDRRIAVSWFDSPETIPFPGKEQDRPAEDLLLFGSSTHQQNKEVSI</sequence>
<evidence type="ECO:0008006" key="5">
    <source>
        <dbReference type="Google" id="ProtNLM"/>
    </source>
</evidence>
<dbReference type="EMBL" id="AP025516">
    <property type="protein sequence ID" value="BDD86198.1"/>
    <property type="molecule type" value="Genomic_DNA"/>
</dbReference>
<gene>
    <name evidence="3" type="ORF">DPPLL_05630</name>
</gene>
<dbReference type="PANTHER" id="PTHR12558">
    <property type="entry name" value="CELL DIVISION CYCLE 16,23,27"/>
    <property type="match status" value="1"/>
</dbReference>
<evidence type="ECO:0000256" key="2">
    <source>
        <dbReference type="SAM" id="Phobius"/>
    </source>
</evidence>
<dbReference type="Pfam" id="PF13414">
    <property type="entry name" value="TPR_11"/>
    <property type="match status" value="1"/>
</dbReference>
<dbReference type="PROSITE" id="PS50005">
    <property type="entry name" value="TPR"/>
    <property type="match status" value="1"/>
</dbReference>
<dbReference type="InterPro" id="IPR011990">
    <property type="entry name" value="TPR-like_helical_dom_sf"/>
</dbReference>
<dbReference type="SMART" id="SM00028">
    <property type="entry name" value="TPR"/>
    <property type="match status" value="3"/>
</dbReference>
<dbReference type="PANTHER" id="PTHR12558:SF13">
    <property type="entry name" value="CELL DIVISION CYCLE PROTEIN 27 HOMOLOG"/>
    <property type="match status" value="1"/>
</dbReference>
<feature type="repeat" description="TPR" evidence="1">
    <location>
        <begin position="165"/>
        <end position="198"/>
    </location>
</feature>
<dbReference type="Gene3D" id="1.25.40.10">
    <property type="entry name" value="Tetratricopeptide repeat domain"/>
    <property type="match status" value="2"/>
</dbReference>
<keyword evidence="2" id="KW-1133">Transmembrane helix</keyword>
<protein>
    <recommendedName>
        <fullName evidence="5">Tetratricopeptide repeat protein</fullName>
    </recommendedName>
</protein>